<dbReference type="Gene3D" id="1.20.5.300">
    <property type="match status" value="1"/>
</dbReference>
<dbReference type="VEuPathDB" id="CryptoDB:Vbra_9209"/>
<gene>
    <name evidence="3" type="ORF">Vbra_9209</name>
</gene>
<sequence length="729" mass="81081">MHQPHRAAARFGASPRIAGSVSERGVLGERPEGRRGGDQPDDNLIEFEQKLAQVVDDYEGLMSLQHNHHSLTLAHKDKRVEYLEQRAKRLQAELEQLRRGGQGGPAAANGAGSFHGGHEDLAEAEAGLMEESVQLLLESRDAEIDLLTQQLHTKQKILEELKNLIHGTAAAQLHQHQPPKALPPAAPRHQAAPAHAAAGLSHASAADQVESLVQSLPDMHEVERLRKEVGDLRDLLVAKDRQLAAVTAVDPNLSEVCAVQLGVQAISMVQNTMELKNQIRTLETRIEQTECCLNEWRNKADQLEGVCDAKRRELIDITRTLADRDQELASLYQLKQDLEREANSQIQSLKDALAGECRHVKELEAAMVEKEGQLSELRNQVLQRDQTITELQEEVARLEIREAEANKRADNLEHQLIQATKNLEKINEEAADSERVIGELEKELNDTKVKLHHSRVKELGRQKRLEMELSQFQHQTKKAIDEKNTEIRALQKEITARSTQLESIRSSICRRKEGCPTPFPPPPQFPLRGDMGDTSPVGGEALDVAGEGGMASARLRPTGSVEVLMPMMHKESRRGGRHISGANRYANRLSYQPPRVDESDGTSLPSFGARGRRNGGSREENGEGEDIDKRVSEYFDQPGRQHLKILLCRLSRGTYLYATHRVKFRVDRYGSLQGRHPSTGDWLPIDDFVEQMWEASGSSGASGGIGSAPTYQSAAASDMMRGEEGGREY</sequence>
<evidence type="ECO:0000256" key="1">
    <source>
        <dbReference type="SAM" id="Coils"/>
    </source>
</evidence>
<keyword evidence="1" id="KW-0175">Coiled coil</keyword>
<feature type="compositionally biased region" description="Basic and acidic residues" evidence="2">
    <location>
        <begin position="720"/>
        <end position="729"/>
    </location>
</feature>
<feature type="region of interest" description="Disordered" evidence="2">
    <location>
        <begin position="696"/>
        <end position="729"/>
    </location>
</feature>
<evidence type="ECO:0000256" key="2">
    <source>
        <dbReference type="SAM" id="MobiDB-lite"/>
    </source>
</evidence>
<accession>A0A0G4FI94</accession>
<feature type="coiled-coil region" evidence="1">
    <location>
        <begin position="73"/>
        <end position="100"/>
    </location>
</feature>
<dbReference type="AlphaFoldDB" id="A0A0G4FI94"/>
<dbReference type="STRING" id="1169540.A0A0G4FI94"/>
<dbReference type="OMA" id="MAAKDAY"/>
<feature type="region of interest" description="Disordered" evidence="2">
    <location>
        <begin position="171"/>
        <end position="201"/>
    </location>
</feature>
<feature type="compositionally biased region" description="Basic and acidic residues" evidence="2">
    <location>
        <begin position="26"/>
        <end position="38"/>
    </location>
</feature>
<reference evidence="3 4" key="1">
    <citation type="submission" date="2014-11" db="EMBL/GenBank/DDBJ databases">
        <authorList>
            <person name="Zhu J."/>
            <person name="Qi W."/>
            <person name="Song R."/>
        </authorList>
    </citation>
    <scope>NUCLEOTIDE SEQUENCE [LARGE SCALE GENOMIC DNA]</scope>
</reference>
<evidence type="ECO:0000313" key="3">
    <source>
        <dbReference type="EMBL" id="CEM13059.1"/>
    </source>
</evidence>
<feature type="region of interest" description="Disordered" evidence="2">
    <location>
        <begin position="589"/>
        <end position="629"/>
    </location>
</feature>
<name>A0A0G4FI94_VITBC</name>
<dbReference type="InParanoid" id="A0A0G4FI94"/>
<protein>
    <submittedName>
        <fullName evidence="3">Uncharacterized protein</fullName>
    </submittedName>
</protein>
<proteinExistence type="predicted"/>
<feature type="region of interest" description="Disordered" evidence="2">
    <location>
        <begin position="1"/>
        <end position="42"/>
    </location>
</feature>
<feature type="compositionally biased region" description="Basic and acidic residues" evidence="2">
    <location>
        <begin position="616"/>
        <end position="629"/>
    </location>
</feature>
<dbReference type="OrthoDB" id="360985at2759"/>
<dbReference type="EMBL" id="CDMY01000442">
    <property type="protein sequence ID" value="CEM13059.1"/>
    <property type="molecule type" value="Genomic_DNA"/>
</dbReference>
<dbReference type="PhylomeDB" id="A0A0G4FI94"/>
<feature type="coiled-coil region" evidence="1">
    <location>
        <begin position="279"/>
        <end position="493"/>
    </location>
</feature>
<evidence type="ECO:0000313" key="4">
    <source>
        <dbReference type="Proteomes" id="UP000041254"/>
    </source>
</evidence>
<feature type="compositionally biased region" description="Low complexity" evidence="2">
    <location>
        <begin position="187"/>
        <end position="201"/>
    </location>
</feature>
<dbReference type="Proteomes" id="UP000041254">
    <property type="component" value="Unassembled WGS sequence"/>
</dbReference>
<keyword evidence="4" id="KW-1185">Reference proteome</keyword>
<organism evidence="3 4">
    <name type="scientific">Vitrella brassicaformis (strain CCMP3155)</name>
    <dbReference type="NCBI Taxonomy" id="1169540"/>
    <lineage>
        <taxon>Eukaryota</taxon>
        <taxon>Sar</taxon>
        <taxon>Alveolata</taxon>
        <taxon>Colpodellida</taxon>
        <taxon>Vitrellaceae</taxon>
        <taxon>Vitrella</taxon>
    </lineage>
</organism>
<dbReference type="SUPFAM" id="SSF57997">
    <property type="entry name" value="Tropomyosin"/>
    <property type="match status" value="1"/>
</dbReference>